<dbReference type="PROSITE" id="PS50850">
    <property type="entry name" value="MFS"/>
    <property type="match status" value="1"/>
</dbReference>
<feature type="transmembrane region" description="Helical" evidence="6">
    <location>
        <begin position="396"/>
        <end position="416"/>
    </location>
</feature>
<feature type="transmembrane region" description="Helical" evidence="6">
    <location>
        <begin position="154"/>
        <end position="176"/>
    </location>
</feature>
<evidence type="ECO:0000256" key="1">
    <source>
        <dbReference type="ARBA" id="ARBA00004141"/>
    </source>
</evidence>
<feature type="transmembrane region" description="Helical" evidence="6">
    <location>
        <begin position="337"/>
        <end position="354"/>
    </location>
</feature>
<feature type="transmembrane region" description="Helical" evidence="6">
    <location>
        <begin position="121"/>
        <end position="142"/>
    </location>
</feature>
<organism evidence="9 10">
    <name type="scientific">Acidiplasma aeolicum</name>
    <dbReference type="NCBI Taxonomy" id="507754"/>
    <lineage>
        <taxon>Archaea</taxon>
        <taxon>Methanobacteriati</taxon>
        <taxon>Thermoplasmatota</taxon>
        <taxon>Thermoplasmata</taxon>
        <taxon>Thermoplasmatales</taxon>
        <taxon>Ferroplasmaceae</taxon>
        <taxon>Acidiplasma</taxon>
    </lineage>
</organism>
<keyword evidence="5 6" id="KW-0472">Membrane</keyword>
<dbReference type="PANTHER" id="PTHR23511">
    <property type="entry name" value="SYNAPTIC VESICLE GLYCOPROTEIN 2"/>
    <property type="match status" value="1"/>
</dbReference>
<reference evidence="8 11" key="1">
    <citation type="submission" date="2015-09" db="EMBL/GenBank/DDBJ databases">
        <title>Draft genome sequence of Acidiplasma aeolicum DSM 18409.</title>
        <authorList>
            <person name="Hemp J."/>
        </authorList>
    </citation>
    <scope>NUCLEOTIDE SEQUENCE [LARGE SCALE GENOMIC DNA]</scope>
    <source>
        <strain evidence="8 11">V</strain>
    </source>
</reference>
<feature type="transmembrane region" description="Helical" evidence="6">
    <location>
        <begin position="23"/>
        <end position="42"/>
    </location>
</feature>
<comment type="caution">
    <text evidence="9">The sequence shown here is derived from an EMBL/GenBank/DDBJ whole genome shotgun (WGS) entry which is preliminary data.</text>
</comment>
<gene>
    <name evidence="9" type="ORF">AOG54_02895</name>
    <name evidence="8" type="ORF">SE19_06570</name>
</gene>
<evidence type="ECO:0000256" key="5">
    <source>
        <dbReference type="ARBA" id="ARBA00023136"/>
    </source>
</evidence>
<evidence type="ECO:0000256" key="2">
    <source>
        <dbReference type="ARBA" id="ARBA00022448"/>
    </source>
</evidence>
<dbReference type="EMBL" id="LJCQ01000282">
    <property type="protein sequence ID" value="KPV46207.1"/>
    <property type="molecule type" value="Genomic_DNA"/>
</dbReference>
<dbReference type="AlphaFoldDB" id="A0A0N8VL66"/>
<evidence type="ECO:0000313" key="8">
    <source>
        <dbReference type="EMBL" id="KPV46207.1"/>
    </source>
</evidence>
<feature type="transmembrane region" description="Helical" evidence="6">
    <location>
        <begin position="273"/>
        <end position="291"/>
    </location>
</feature>
<feature type="transmembrane region" description="Helical" evidence="6">
    <location>
        <begin position="422"/>
        <end position="444"/>
    </location>
</feature>
<feature type="transmembrane region" description="Helical" evidence="6">
    <location>
        <begin position="94"/>
        <end position="115"/>
    </location>
</feature>
<dbReference type="GeneID" id="84221051"/>
<dbReference type="SUPFAM" id="SSF103473">
    <property type="entry name" value="MFS general substrate transporter"/>
    <property type="match status" value="1"/>
</dbReference>
<dbReference type="Proteomes" id="UP000050515">
    <property type="component" value="Unassembled WGS sequence"/>
</dbReference>
<feature type="domain" description="Major facilitator superfamily (MFS) profile" evidence="7">
    <location>
        <begin position="29"/>
        <end position="450"/>
    </location>
</feature>
<dbReference type="InterPro" id="IPR036259">
    <property type="entry name" value="MFS_trans_sf"/>
</dbReference>
<dbReference type="PATRIC" id="fig|507754.4.peg.1934"/>
<evidence type="ECO:0000256" key="3">
    <source>
        <dbReference type="ARBA" id="ARBA00022692"/>
    </source>
</evidence>
<feature type="transmembrane region" description="Helical" evidence="6">
    <location>
        <begin position="182"/>
        <end position="201"/>
    </location>
</feature>
<feature type="transmembrane region" description="Helical" evidence="6">
    <location>
        <begin position="303"/>
        <end position="325"/>
    </location>
</feature>
<dbReference type="GO" id="GO:0016020">
    <property type="term" value="C:membrane"/>
    <property type="evidence" value="ECO:0007669"/>
    <property type="project" value="UniProtKB-SubCell"/>
</dbReference>
<evidence type="ECO:0000259" key="7">
    <source>
        <dbReference type="PROSITE" id="PS50850"/>
    </source>
</evidence>
<dbReference type="RefSeq" id="WP_048101223.1">
    <property type="nucleotide sequence ID" value="NZ_JBBYJF010000020.1"/>
</dbReference>
<comment type="subcellular location">
    <subcellularLocation>
        <location evidence="1">Membrane</location>
        <topology evidence="1">Multi-pass membrane protein</topology>
    </subcellularLocation>
</comment>
<dbReference type="InterPro" id="IPR005828">
    <property type="entry name" value="MFS_sugar_transport-like"/>
</dbReference>
<protein>
    <submittedName>
        <fullName evidence="9">4-hydroxybenzoate transporter</fullName>
    </submittedName>
</protein>
<name>A0A0N8VL66_9ARCH</name>
<dbReference type="InterPro" id="IPR005829">
    <property type="entry name" value="Sugar_transporter_CS"/>
</dbReference>
<feature type="transmembrane region" description="Helical" evidence="6">
    <location>
        <begin position="66"/>
        <end position="87"/>
    </location>
</feature>
<accession>A0A0N8VL66</accession>
<dbReference type="PANTHER" id="PTHR23511:SF34">
    <property type="entry name" value="SYNAPTIC VESICLE GLYCOPROTEIN 2"/>
    <property type="match status" value="1"/>
</dbReference>
<evidence type="ECO:0000313" key="10">
    <source>
        <dbReference type="Proteomes" id="UP000050320"/>
    </source>
</evidence>
<dbReference type="InterPro" id="IPR020846">
    <property type="entry name" value="MFS_dom"/>
</dbReference>
<dbReference type="Pfam" id="PF00083">
    <property type="entry name" value="Sugar_tr"/>
    <property type="match status" value="1"/>
</dbReference>
<reference evidence="9 10" key="2">
    <citation type="submission" date="2015-09" db="EMBL/GenBank/DDBJ databases">
        <title>Heavy metals and arsenic resistance mechanisms in polyextremophilic archaea of the family Ferroplasmaceae.</title>
        <authorList>
            <person name="Bulaev A.G."/>
            <person name="Kanygina A.V."/>
        </authorList>
    </citation>
    <scope>NUCLEOTIDE SEQUENCE [LARGE SCALE GENOMIC DNA]</scope>
    <source>
        <strain evidence="9 10">VT</strain>
    </source>
</reference>
<dbReference type="PROSITE" id="PS00217">
    <property type="entry name" value="SUGAR_TRANSPORT_2"/>
    <property type="match status" value="1"/>
</dbReference>
<evidence type="ECO:0000313" key="11">
    <source>
        <dbReference type="Proteomes" id="UP000050515"/>
    </source>
</evidence>
<evidence type="ECO:0000313" key="9">
    <source>
        <dbReference type="EMBL" id="KQB35668.1"/>
    </source>
</evidence>
<dbReference type="Gene3D" id="1.20.1250.20">
    <property type="entry name" value="MFS general substrate transporter like domains"/>
    <property type="match status" value="1"/>
</dbReference>
<dbReference type="CDD" id="cd17316">
    <property type="entry name" value="MFS_SV2_like"/>
    <property type="match status" value="1"/>
</dbReference>
<dbReference type="OrthoDB" id="117970at2157"/>
<evidence type="ECO:0000256" key="6">
    <source>
        <dbReference type="SAM" id="Phobius"/>
    </source>
</evidence>
<feature type="transmembrane region" description="Helical" evidence="6">
    <location>
        <begin position="360"/>
        <end position="384"/>
    </location>
</feature>
<keyword evidence="3 6" id="KW-0812">Transmembrane</keyword>
<dbReference type="GO" id="GO:0022857">
    <property type="term" value="F:transmembrane transporter activity"/>
    <property type="evidence" value="ECO:0007669"/>
    <property type="project" value="InterPro"/>
</dbReference>
<keyword evidence="4 6" id="KW-1133">Transmembrane helix</keyword>
<proteinExistence type="predicted"/>
<keyword evidence="10" id="KW-1185">Reference proteome</keyword>
<dbReference type="Proteomes" id="UP000050320">
    <property type="component" value="Unassembled WGS sequence"/>
</dbReference>
<evidence type="ECO:0000256" key="4">
    <source>
        <dbReference type="ARBA" id="ARBA00022989"/>
    </source>
</evidence>
<sequence>MAANNKEFEAKSIIARMQRIDKWPLPPSFLAIIAIGYFFTFYDVTDIGFAMPAIAPQFHLTGSESLFLALSIGLIGYVIGSFIIGYLSDRYGRYPMLILTMALMALGSFGDAASLNLDMLIIFRFITGLGLGADLNLIPAYIGEFAPADRRGHLAQITFFLGILGQAVTPFVALAIVPPFYFGWRLLFFIGGLIAVIAVILRAQLPRSPRWLVSHGELNKADDVVSHFEQYLKQKGEELPALTDDEINKINVKTETTRLSFYYLWQKPYRLRMLVFGLWWGLWYIGNYAFLGDAATILSDSGISLASSILYLAIGAIGYPVGALSSWVISDKIERKYIVFIGSILWLIGMVIFGSRINSIALISGSFIASYSLAFLIGIAYMYTSESYPTRARTSGFAMGDGLGHIGGAIGALYLPLWVAQIGFFGGFTFIGITTFIAGIILVVGGSIATRQQLETISA</sequence>
<dbReference type="EMBL" id="LKBG01000100">
    <property type="protein sequence ID" value="KQB35668.1"/>
    <property type="molecule type" value="Genomic_DNA"/>
</dbReference>
<keyword evidence="2" id="KW-0813">Transport</keyword>